<dbReference type="SUPFAM" id="SSF52540">
    <property type="entry name" value="P-loop containing nucleoside triphosphate hydrolases"/>
    <property type="match status" value="1"/>
</dbReference>
<evidence type="ECO:0008006" key="2">
    <source>
        <dbReference type="Google" id="ProtNLM"/>
    </source>
</evidence>
<name>X1HYW4_9ZZZZ</name>
<dbReference type="InterPro" id="IPR027417">
    <property type="entry name" value="P-loop_NTPase"/>
</dbReference>
<accession>X1HYW4</accession>
<comment type="caution">
    <text evidence="1">The sequence shown here is derived from an EMBL/GenBank/DDBJ whole genome shotgun (WGS) entry which is preliminary data.</text>
</comment>
<organism evidence="1">
    <name type="scientific">marine sediment metagenome</name>
    <dbReference type="NCBI Taxonomy" id="412755"/>
    <lineage>
        <taxon>unclassified sequences</taxon>
        <taxon>metagenomes</taxon>
        <taxon>ecological metagenomes</taxon>
    </lineage>
</organism>
<protein>
    <recommendedName>
        <fullName evidence="2">Sulfotransferase domain-containing protein</fullName>
    </recommendedName>
</protein>
<sequence length="94" mass="10637">MLIYIMCFARTGGMILCETLGEHSEIIPLNEVLGWQGKIEKGKNYCVKLVYEEMRGGKIIEQNKDAKFISTNRDPLDIAASFKGVDKAGWHSRM</sequence>
<dbReference type="EMBL" id="BARU01031454">
    <property type="protein sequence ID" value="GAH74647.1"/>
    <property type="molecule type" value="Genomic_DNA"/>
</dbReference>
<feature type="non-terminal residue" evidence="1">
    <location>
        <position position="94"/>
    </location>
</feature>
<dbReference type="AlphaFoldDB" id="X1HYW4"/>
<evidence type="ECO:0000313" key="1">
    <source>
        <dbReference type="EMBL" id="GAH74647.1"/>
    </source>
</evidence>
<gene>
    <name evidence="1" type="ORF">S03H2_49744</name>
</gene>
<reference evidence="1" key="1">
    <citation type="journal article" date="2014" name="Front. Microbiol.">
        <title>High frequency of phylogenetically diverse reductive dehalogenase-homologous genes in deep subseafloor sedimentary metagenomes.</title>
        <authorList>
            <person name="Kawai M."/>
            <person name="Futagami T."/>
            <person name="Toyoda A."/>
            <person name="Takaki Y."/>
            <person name="Nishi S."/>
            <person name="Hori S."/>
            <person name="Arai W."/>
            <person name="Tsubouchi T."/>
            <person name="Morono Y."/>
            <person name="Uchiyama I."/>
            <person name="Ito T."/>
            <person name="Fujiyama A."/>
            <person name="Inagaki F."/>
            <person name="Takami H."/>
        </authorList>
    </citation>
    <scope>NUCLEOTIDE SEQUENCE</scope>
    <source>
        <strain evidence="1">Expedition CK06-06</strain>
    </source>
</reference>
<proteinExistence type="predicted"/>